<keyword evidence="3" id="KW-1185">Reference proteome</keyword>
<dbReference type="SUPFAM" id="SSF56112">
    <property type="entry name" value="Protein kinase-like (PK-like)"/>
    <property type="match status" value="1"/>
</dbReference>
<dbReference type="Gene3D" id="3.90.1200.10">
    <property type="match status" value="1"/>
</dbReference>
<reference evidence="3" key="1">
    <citation type="journal article" date="2019" name="Int. J. Syst. Evol. Microbiol.">
        <title>The Global Catalogue of Microorganisms (GCM) 10K type strain sequencing project: providing services to taxonomists for standard genome sequencing and annotation.</title>
        <authorList>
            <consortium name="The Broad Institute Genomics Platform"/>
            <consortium name="The Broad Institute Genome Sequencing Center for Infectious Disease"/>
            <person name="Wu L."/>
            <person name="Ma J."/>
        </authorList>
    </citation>
    <scope>NUCLEOTIDE SEQUENCE [LARGE SCALE GENOMIC DNA]</scope>
    <source>
        <strain evidence="3">CGMCC 4.7241</strain>
    </source>
</reference>
<evidence type="ECO:0000313" key="2">
    <source>
        <dbReference type="EMBL" id="MFC3764367.1"/>
    </source>
</evidence>
<feature type="domain" description="Aminoglycoside phosphotransferase" evidence="1">
    <location>
        <begin position="25"/>
        <end position="224"/>
    </location>
</feature>
<dbReference type="InterPro" id="IPR011009">
    <property type="entry name" value="Kinase-like_dom_sf"/>
</dbReference>
<name>A0ABV7YIC6_9ACTN</name>
<gene>
    <name evidence="2" type="ORF">ACFOUW_26265</name>
</gene>
<proteinExistence type="predicted"/>
<accession>A0ABV7YIC6</accession>
<sequence length="279" mass="30726">MDSELAPLLTAIEAEDRGVDLSGAVLKSGWESLVVETRDGWILRFPRPHVDFARELAVLELLAARVPVPIPRVEWVGRLRPFAAYRKLTGQEFAATRFYSLSPVRQKVLASSFAEFLLAVHSALSPAEIASLNLPVLDHAGAVAGLEERLPLVPASARPAVDELIAEVRAYWVDVPAPERRTVLHNDFHFGNLVLDERTGAVAAVWDFSCVSLGEPSFDLRYLMKAPRLVELLSNTYTIRGGHPLNLPAAENARRLEAVTDALDLGEPETIPDLVRSWS</sequence>
<protein>
    <submittedName>
        <fullName evidence="2">Phosphotransferase family protein</fullName>
    </submittedName>
</protein>
<dbReference type="Gene3D" id="3.30.200.20">
    <property type="entry name" value="Phosphorylase Kinase, domain 1"/>
    <property type="match status" value="1"/>
</dbReference>
<dbReference type="EMBL" id="JBHRZH010000023">
    <property type="protein sequence ID" value="MFC3764367.1"/>
    <property type="molecule type" value="Genomic_DNA"/>
</dbReference>
<evidence type="ECO:0000259" key="1">
    <source>
        <dbReference type="Pfam" id="PF01636"/>
    </source>
</evidence>
<dbReference type="PANTHER" id="PTHR21310">
    <property type="entry name" value="AMINOGLYCOSIDE PHOSPHOTRANSFERASE-RELATED-RELATED"/>
    <property type="match status" value="1"/>
</dbReference>
<dbReference type="Pfam" id="PF01636">
    <property type="entry name" value="APH"/>
    <property type="match status" value="1"/>
</dbReference>
<dbReference type="InterPro" id="IPR051678">
    <property type="entry name" value="AGP_Transferase"/>
</dbReference>
<dbReference type="Proteomes" id="UP001595699">
    <property type="component" value="Unassembled WGS sequence"/>
</dbReference>
<dbReference type="RefSeq" id="WP_205115363.1">
    <property type="nucleotide sequence ID" value="NZ_JAFBCM010000001.1"/>
</dbReference>
<comment type="caution">
    <text evidence="2">The sequence shown here is derived from an EMBL/GenBank/DDBJ whole genome shotgun (WGS) entry which is preliminary data.</text>
</comment>
<dbReference type="InterPro" id="IPR002575">
    <property type="entry name" value="Aminoglycoside_PTrfase"/>
</dbReference>
<organism evidence="2 3">
    <name type="scientific">Tenggerimyces flavus</name>
    <dbReference type="NCBI Taxonomy" id="1708749"/>
    <lineage>
        <taxon>Bacteria</taxon>
        <taxon>Bacillati</taxon>
        <taxon>Actinomycetota</taxon>
        <taxon>Actinomycetes</taxon>
        <taxon>Propionibacteriales</taxon>
        <taxon>Nocardioidaceae</taxon>
        <taxon>Tenggerimyces</taxon>
    </lineage>
</organism>
<evidence type="ECO:0000313" key="3">
    <source>
        <dbReference type="Proteomes" id="UP001595699"/>
    </source>
</evidence>